<dbReference type="CDD" id="cd00314">
    <property type="entry name" value="plant_peroxidase_like"/>
    <property type="match status" value="1"/>
</dbReference>
<keyword evidence="5" id="KW-0349">Heme</keyword>
<dbReference type="PANTHER" id="PTHR31356">
    <property type="entry name" value="THYLAKOID LUMENAL 29 KDA PROTEIN, CHLOROPLASTIC-RELATED"/>
    <property type="match status" value="1"/>
</dbReference>
<comment type="caution">
    <text evidence="11">The sequence shown here is derived from an EMBL/GenBank/DDBJ whole genome shotgun (WGS) entry which is preliminary data.</text>
</comment>
<feature type="compositionally biased region" description="Low complexity" evidence="9">
    <location>
        <begin position="1"/>
        <end position="19"/>
    </location>
</feature>
<evidence type="ECO:0000313" key="11">
    <source>
        <dbReference type="EMBL" id="KAJ6382978.1"/>
    </source>
</evidence>
<dbReference type="InterPro" id="IPR002207">
    <property type="entry name" value="Peroxidase_I"/>
</dbReference>
<comment type="similarity">
    <text evidence="2">Belongs to the peroxidase family. Ascorbate peroxidase subfamily.</text>
</comment>
<evidence type="ECO:0000256" key="1">
    <source>
        <dbReference type="ARBA" id="ARBA00001970"/>
    </source>
</evidence>
<keyword evidence="12" id="KW-1185">Reference proteome</keyword>
<name>A0ABQ9BIX7_9ROSI</name>
<evidence type="ECO:0000256" key="3">
    <source>
        <dbReference type="ARBA" id="ARBA00012940"/>
    </source>
</evidence>
<dbReference type="InterPro" id="IPR044831">
    <property type="entry name" value="Ccp1-like"/>
</dbReference>
<feature type="compositionally biased region" description="Polar residues" evidence="9">
    <location>
        <begin position="20"/>
        <end position="31"/>
    </location>
</feature>
<dbReference type="PRINTS" id="PR00459">
    <property type="entry name" value="ASPEROXIDASE"/>
</dbReference>
<evidence type="ECO:0000256" key="8">
    <source>
        <dbReference type="ARBA" id="ARBA00023004"/>
    </source>
</evidence>
<comment type="cofactor">
    <cofactor evidence="1">
        <name>heme b</name>
        <dbReference type="ChEBI" id="CHEBI:60344"/>
    </cofactor>
</comment>
<dbReference type="EC" id="1.11.1.11" evidence="3"/>
<feature type="region of interest" description="Disordered" evidence="9">
    <location>
        <begin position="1"/>
        <end position="31"/>
    </location>
</feature>
<dbReference type="PANTHER" id="PTHR31356:SF8">
    <property type="entry name" value="L-ASCORBATE PEROXIDASE 6-RELATED"/>
    <property type="match status" value="1"/>
</dbReference>
<sequence length="312" mass="34386">MASLTILSTTKPSSTLSSTPQESKFPTKSQRPFSSTVKFRATPFKVCAFPSNNNDNGAKDDCFSTRRSLLVCISTLPFLFGFHEMEDLSAKALQSDTNTYMLIREEVRKVVSKGKAAGVLRLVFHDAGTFEMDGNSGGMNGSIVYELERPENSGLKKSLKILDKAKGEVDAIQQVSWADMIAGRLDSLEPDAEGQLPQESLDAPGLKQSFERKGLSTQELVALSGAHTLGSKGFGSPFVFDNSYYKILLEKPWKSSGGMSSMVGLPSDHALVEDDECLRWIKKYADNQNMFFDDFKKAYIKLVNSGARWKSL</sequence>
<evidence type="ECO:0000256" key="7">
    <source>
        <dbReference type="ARBA" id="ARBA00023002"/>
    </source>
</evidence>
<keyword evidence="4" id="KW-0575">Peroxidase</keyword>
<dbReference type="InterPro" id="IPR010255">
    <property type="entry name" value="Haem_peroxidase_sf"/>
</dbReference>
<dbReference type="PROSITE" id="PS50873">
    <property type="entry name" value="PEROXIDASE_4"/>
    <property type="match status" value="1"/>
</dbReference>
<evidence type="ECO:0000256" key="5">
    <source>
        <dbReference type="ARBA" id="ARBA00022617"/>
    </source>
</evidence>
<feature type="domain" description="Plant heme peroxidase family profile" evidence="10">
    <location>
        <begin position="176"/>
        <end position="312"/>
    </location>
</feature>
<dbReference type="EMBL" id="JAPFFI010000009">
    <property type="protein sequence ID" value="KAJ6382978.1"/>
    <property type="molecule type" value="Genomic_DNA"/>
</dbReference>
<evidence type="ECO:0000256" key="2">
    <source>
        <dbReference type="ARBA" id="ARBA00006873"/>
    </source>
</evidence>
<accession>A0ABQ9BIX7</accession>
<proteinExistence type="inferred from homology"/>
<evidence type="ECO:0000256" key="6">
    <source>
        <dbReference type="ARBA" id="ARBA00022723"/>
    </source>
</evidence>
<evidence type="ECO:0000313" key="12">
    <source>
        <dbReference type="Proteomes" id="UP001141253"/>
    </source>
</evidence>
<keyword evidence="7" id="KW-0560">Oxidoreductase</keyword>
<keyword evidence="8" id="KW-0408">Iron</keyword>
<keyword evidence="6" id="KW-0479">Metal-binding</keyword>
<protein>
    <recommendedName>
        <fullName evidence="3">L-ascorbate peroxidase</fullName>
        <ecNumber evidence="3">1.11.1.11</ecNumber>
    </recommendedName>
</protein>
<reference evidence="11" key="1">
    <citation type="submission" date="2022-10" db="EMBL/GenBank/DDBJ databases">
        <authorList>
            <person name="Hyden B.L."/>
            <person name="Feng K."/>
            <person name="Yates T."/>
            <person name="Jawdy S."/>
            <person name="Smart L.B."/>
            <person name="Muchero W."/>
        </authorList>
    </citation>
    <scope>NUCLEOTIDE SEQUENCE</scope>
    <source>
        <tissue evidence="11">Shoot tip</tissue>
    </source>
</reference>
<dbReference type="InterPro" id="IPR019793">
    <property type="entry name" value="Peroxidases_heam-ligand_BS"/>
</dbReference>
<dbReference type="Gene3D" id="1.10.520.10">
    <property type="match status" value="1"/>
</dbReference>
<dbReference type="InterPro" id="IPR002016">
    <property type="entry name" value="Haem_peroxidase"/>
</dbReference>
<dbReference type="Proteomes" id="UP001141253">
    <property type="component" value="Chromosome 6"/>
</dbReference>
<organism evidence="11 12">
    <name type="scientific">Salix suchowensis</name>
    <dbReference type="NCBI Taxonomy" id="1278906"/>
    <lineage>
        <taxon>Eukaryota</taxon>
        <taxon>Viridiplantae</taxon>
        <taxon>Streptophyta</taxon>
        <taxon>Embryophyta</taxon>
        <taxon>Tracheophyta</taxon>
        <taxon>Spermatophyta</taxon>
        <taxon>Magnoliopsida</taxon>
        <taxon>eudicotyledons</taxon>
        <taxon>Gunneridae</taxon>
        <taxon>Pentapetalae</taxon>
        <taxon>rosids</taxon>
        <taxon>fabids</taxon>
        <taxon>Malpighiales</taxon>
        <taxon>Salicaceae</taxon>
        <taxon>Saliceae</taxon>
        <taxon>Salix</taxon>
    </lineage>
</organism>
<reference evidence="11" key="2">
    <citation type="journal article" date="2023" name="Int. J. Mol. Sci.">
        <title>De Novo Assembly and Annotation of 11 Diverse Shrub Willow (Salix) Genomes Reveals Novel Gene Organization in Sex-Linked Regions.</title>
        <authorList>
            <person name="Hyden B."/>
            <person name="Feng K."/>
            <person name="Yates T.B."/>
            <person name="Jawdy S."/>
            <person name="Cereghino C."/>
            <person name="Smart L.B."/>
            <person name="Muchero W."/>
        </authorList>
    </citation>
    <scope>NUCLEOTIDE SEQUENCE</scope>
    <source>
        <tissue evidence="11">Shoot tip</tissue>
    </source>
</reference>
<dbReference type="PRINTS" id="PR00458">
    <property type="entry name" value="PEROXIDASE"/>
</dbReference>
<dbReference type="InterPro" id="IPR019794">
    <property type="entry name" value="Peroxidases_AS"/>
</dbReference>
<evidence type="ECO:0000259" key="10">
    <source>
        <dbReference type="PROSITE" id="PS50873"/>
    </source>
</evidence>
<dbReference type="PROSITE" id="PS00436">
    <property type="entry name" value="PEROXIDASE_2"/>
    <property type="match status" value="1"/>
</dbReference>
<gene>
    <name evidence="11" type="ORF">OIU77_031414</name>
</gene>
<dbReference type="SUPFAM" id="SSF48113">
    <property type="entry name" value="Heme-dependent peroxidases"/>
    <property type="match status" value="1"/>
</dbReference>
<dbReference type="Pfam" id="PF00141">
    <property type="entry name" value="peroxidase"/>
    <property type="match status" value="1"/>
</dbReference>
<evidence type="ECO:0000256" key="4">
    <source>
        <dbReference type="ARBA" id="ARBA00022559"/>
    </source>
</evidence>
<evidence type="ECO:0000256" key="9">
    <source>
        <dbReference type="SAM" id="MobiDB-lite"/>
    </source>
</evidence>
<dbReference type="PROSITE" id="PS00435">
    <property type="entry name" value="PEROXIDASE_1"/>
    <property type="match status" value="1"/>
</dbReference>
<dbReference type="Gene3D" id="1.10.420.10">
    <property type="entry name" value="Peroxidase, domain 2"/>
    <property type="match status" value="2"/>
</dbReference>